<keyword evidence="2" id="KW-1185">Reference proteome</keyword>
<dbReference type="Proteomes" id="UP000708208">
    <property type="component" value="Unassembled WGS sequence"/>
</dbReference>
<organism evidence="1 2">
    <name type="scientific">Allacma fusca</name>
    <dbReference type="NCBI Taxonomy" id="39272"/>
    <lineage>
        <taxon>Eukaryota</taxon>
        <taxon>Metazoa</taxon>
        <taxon>Ecdysozoa</taxon>
        <taxon>Arthropoda</taxon>
        <taxon>Hexapoda</taxon>
        <taxon>Collembola</taxon>
        <taxon>Symphypleona</taxon>
        <taxon>Sminthuridae</taxon>
        <taxon>Allacma</taxon>
    </lineage>
</organism>
<evidence type="ECO:0000313" key="2">
    <source>
        <dbReference type="Proteomes" id="UP000708208"/>
    </source>
</evidence>
<gene>
    <name evidence="1" type="ORF">AFUS01_LOCUS13206</name>
</gene>
<name>A0A8J2JQ36_9HEXA</name>
<comment type="caution">
    <text evidence="1">The sequence shown here is derived from an EMBL/GenBank/DDBJ whole genome shotgun (WGS) entry which is preliminary data.</text>
</comment>
<accession>A0A8J2JQ36</accession>
<sequence length="111" mass="12682">MRDIKLPSNVRFKAQATTRFERALFSKLGSETVVNLRLGYTMPGITLPAKVLFREQATTVFERTLVRNQNMKPERISTRGSPNYDARQAYLRLLIPTSTLSTNSTLLTFRT</sequence>
<evidence type="ECO:0000313" key="1">
    <source>
        <dbReference type="EMBL" id="CAG7724169.1"/>
    </source>
</evidence>
<dbReference type="EMBL" id="CAJVCH010106361">
    <property type="protein sequence ID" value="CAG7724169.1"/>
    <property type="molecule type" value="Genomic_DNA"/>
</dbReference>
<protein>
    <submittedName>
        <fullName evidence="1">Uncharacterized protein</fullName>
    </submittedName>
</protein>
<proteinExistence type="predicted"/>
<dbReference type="AlphaFoldDB" id="A0A8J2JQ36"/>
<reference evidence="1" key="1">
    <citation type="submission" date="2021-06" db="EMBL/GenBank/DDBJ databases">
        <authorList>
            <person name="Hodson N. C."/>
            <person name="Mongue J. A."/>
            <person name="Jaron S. K."/>
        </authorList>
    </citation>
    <scope>NUCLEOTIDE SEQUENCE</scope>
</reference>